<dbReference type="InterPro" id="IPR007497">
    <property type="entry name" value="SIMPL/DUF541"/>
</dbReference>
<dbReference type="Gene3D" id="3.30.70.2970">
    <property type="entry name" value="Protein of unknown function (DUF541), domain 2"/>
    <property type="match status" value="1"/>
</dbReference>
<evidence type="ECO:0000313" key="2">
    <source>
        <dbReference type="Proteomes" id="UP001138997"/>
    </source>
</evidence>
<dbReference type="EMBL" id="JAJOMB010000005">
    <property type="protein sequence ID" value="MCD5311657.1"/>
    <property type="molecule type" value="Genomic_DNA"/>
</dbReference>
<dbReference type="Gene3D" id="3.30.110.170">
    <property type="entry name" value="Protein of unknown function (DUF541), domain 1"/>
    <property type="match status" value="1"/>
</dbReference>
<gene>
    <name evidence="1" type="ORF">LR394_12155</name>
</gene>
<name>A0A9X1NAK7_9ACTN</name>
<evidence type="ECO:0000313" key="1">
    <source>
        <dbReference type="EMBL" id="MCD5311657.1"/>
    </source>
</evidence>
<reference evidence="1" key="1">
    <citation type="submission" date="2021-11" db="EMBL/GenBank/DDBJ databases">
        <title>Streptomyces corallinus and Kineosporia corallina sp. nov., two new coral-derived marine actinobacteria.</title>
        <authorList>
            <person name="Buangrab K."/>
            <person name="Sutthacheep M."/>
            <person name="Yeemin T."/>
            <person name="Harunari E."/>
            <person name="Igarashi Y."/>
            <person name="Sripreechasak P."/>
            <person name="Kanchanasin P."/>
            <person name="Tanasupawat S."/>
            <person name="Phongsopitanun W."/>
        </authorList>
    </citation>
    <scope>NUCLEOTIDE SEQUENCE</scope>
    <source>
        <strain evidence="1">JCM 31032</strain>
    </source>
</reference>
<proteinExistence type="predicted"/>
<organism evidence="1 2">
    <name type="scientific">Kineosporia babensis</name>
    <dbReference type="NCBI Taxonomy" id="499548"/>
    <lineage>
        <taxon>Bacteria</taxon>
        <taxon>Bacillati</taxon>
        <taxon>Actinomycetota</taxon>
        <taxon>Actinomycetes</taxon>
        <taxon>Kineosporiales</taxon>
        <taxon>Kineosporiaceae</taxon>
        <taxon>Kineosporia</taxon>
    </lineage>
</organism>
<protein>
    <submittedName>
        <fullName evidence="1">SIMPL domain-containing protein</fullName>
    </submittedName>
</protein>
<dbReference type="PANTHER" id="PTHR34387">
    <property type="entry name" value="SLR1258 PROTEIN"/>
    <property type="match status" value="1"/>
</dbReference>
<sequence>MTSGPGQRPGEGVVATVSGSAYAEAMPDRARLHLRVRAAESSAKAAADAFAQALAGARGLLDELGCTYQVGSVASWDGGRQEDRRSRHQVTGQITVTVTDLSLLAGLVERVLEAERLGLEHLQWEVANLRELRRQARVKAIAEAREAAEDYAAALGLRLGPVLSVNDPETGCARPMFAMAAGFGRAHRESAADRPEIDLSNTEPVRVEGAVTVAFLLQDVG</sequence>
<dbReference type="AlphaFoldDB" id="A0A9X1NAK7"/>
<comment type="caution">
    <text evidence="1">The sequence shown here is derived from an EMBL/GenBank/DDBJ whole genome shotgun (WGS) entry which is preliminary data.</text>
</comment>
<dbReference type="RefSeq" id="WP_231441071.1">
    <property type="nucleotide sequence ID" value="NZ_JAJOMB010000005.1"/>
</dbReference>
<dbReference type="Proteomes" id="UP001138997">
    <property type="component" value="Unassembled WGS sequence"/>
</dbReference>
<dbReference type="Pfam" id="PF04402">
    <property type="entry name" value="SIMPL"/>
    <property type="match status" value="1"/>
</dbReference>
<dbReference type="GO" id="GO:0006974">
    <property type="term" value="P:DNA damage response"/>
    <property type="evidence" value="ECO:0007669"/>
    <property type="project" value="TreeGrafter"/>
</dbReference>
<accession>A0A9X1NAK7</accession>
<keyword evidence="2" id="KW-1185">Reference proteome</keyword>
<dbReference type="PANTHER" id="PTHR34387:SF2">
    <property type="entry name" value="SLR1258 PROTEIN"/>
    <property type="match status" value="1"/>
</dbReference>
<dbReference type="InterPro" id="IPR052022">
    <property type="entry name" value="26kDa_periplasmic_antigen"/>
</dbReference>